<dbReference type="EMBL" id="LFIW01000315">
    <property type="protein sequence ID" value="KZL87258.1"/>
    <property type="molecule type" value="Genomic_DNA"/>
</dbReference>
<dbReference type="GO" id="GO:0016491">
    <property type="term" value="F:oxidoreductase activity"/>
    <property type="evidence" value="ECO:0007669"/>
    <property type="project" value="UniProtKB-KW"/>
</dbReference>
<dbReference type="InterPro" id="IPR051164">
    <property type="entry name" value="NmrA-like_oxidored"/>
</dbReference>
<accession>A0A162PKI6</accession>
<dbReference type="InterPro" id="IPR036291">
    <property type="entry name" value="NAD(P)-bd_dom_sf"/>
</dbReference>
<feature type="non-terminal residue" evidence="5">
    <location>
        <position position="1"/>
    </location>
</feature>
<comment type="similarity">
    <text evidence="1">Belongs to the NmrA-type oxidoreductase family.</text>
</comment>
<reference evidence="5 6" key="1">
    <citation type="submission" date="2015-06" db="EMBL/GenBank/DDBJ databases">
        <title>Survival trade-offs in plant roots during colonization by closely related pathogenic and mutualistic fungi.</title>
        <authorList>
            <person name="Hacquard S."/>
            <person name="Kracher B."/>
            <person name="Hiruma K."/>
            <person name="Weinman A."/>
            <person name="Muench P."/>
            <person name="Garrido Oter R."/>
            <person name="Ver Loren van Themaat E."/>
            <person name="Dallerey J.-F."/>
            <person name="Damm U."/>
            <person name="Henrissat B."/>
            <person name="Lespinet O."/>
            <person name="Thon M."/>
            <person name="Kemen E."/>
            <person name="McHardy A.C."/>
            <person name="Schulze-Lefert P."/>
            <person name="O'Connell R.J."/>
        </authorList>
    </citation>
    <scope>NUCLEOTIDE SEQUENCE [LARGE SCALE GENOMIC DNA]</scope>
    <source>
        <strain evidence="5 6">MAFF 238704</strain>
    </source>
</reference>
<protein>
    <submittedName>
        <fullName evidence="5">Nad-binding protein</fullName>
    </submittedName>
</protein>
<dbReference type="PANTHER" id="PTHR42748:SF30">
    <property type="entry name" value="NMRA-LIKE DOMAIN-CONTAINING PROTEIN"/>
    <property type="match status" value="1"/>
</dbReference>
<evidence type="ECO:0000313" key="5">
    <source>
        <dbReference type="EMBL" id="KZL87258.1"/>
    </source>
</evidence>
<feature type="domain" description="NmrA-like" evidence="4">
    <location>
        <begin position="30"/>
        <end position="323"/>
    </location>
</feature>
<evidence type="ECO:0000313" key="6">
    <source>
        <dbReference type="Proteomes" id="UP000076584"/>
    </source>
</evidence>
<evidence type="ECO:0000256" key="2">
    <source>
        <dbReference type="ARBA" id="ARBA00022857"/>
    </source>
</evidence>
<keyword evidence="2" id="KW-0521">NADP</keyword>
<keyword evidence="6" id="KW-1185">Reference proteome</keyword>
<dbReference type="Gene3D" id="3.90.25.10">
    <property type="entry name" value="UDP-galactose 4-epimerase, domain 1"/>
    <property type="match status" value="1"/>
</dbReference>
<evidence type="ECO:0000259" key="4">
    <source>
        <dbReference type="Pfam" id="PF05368"/>
    </source>
</evidence>
<proteinExistence type="inferred from homology"/>
<dbReference type="InterPro" id="IPR008030">
    <property type="entry name" value="NmrA-like"/>
</dbReference>
<comment type="caution">
    <text evidence="5">The sequence shown here is derived from an EMBL/GenBank/DDBJ whole genome shotgun (WGS) entry which is preliminary data.</text>
</comment>
<dbReference type="SUPFAM" id="SSF51735">
    <property type="entry name" value="NAD(P)-binding Rossmann-fold domains"/>
    <property type="match status" value="1"/>
</dbReference>
<organism evidence="5 6">
    <name type="scientific">Colletotrichum incanum</name>
    <name type="common">Soybean anthracnose fungus</name>
    <dbReference type="NCBI Taxonomy" id="1573173"/>
    <lineage>
        <taxon>Eukaryota</taxon>
        <taxon>Fungi</taxon>
        <taxon>Dikarya</taxon>
        <taxon>Ascomycota</taxon>
        <taxon>Pezizomycotina</taxon>
        <taxon>Sordariomycetes</taxon>
        <taxon>Hypocreomycetidae</taxon>
        <taxon>Glomerellales</taxon>
        <taxon>Glomerellaceae</taxon>
        <taxon>Colletotrichum</taxon>
        <taxon>Colletotrichum spaethianum species complex</taxon>
    </lineage>
</organism>
<dbReference type="Proteomes" id="UP000076584">
    <property type="component" value="Unassembled WGS sequence"/>
</dbReference>
<name>A0A162PKI6_COLIC</name>
<dbReference type="PANTHER" id="PTHR42748">
    <property type="entry name" value="NITROGEN METABOLITE REPRESSION PROTEIN NMRA FAMILY MEMBER"/>
    <property type="match status" value="1"/>
</dbReference>
<evidence type="ECO:0000256" key="1">
    <source>
        <dbReference type="ARBA" id="ARBA00006328"/>
    </source>
</evidence>
<dbReference type="Pfam" id="PF05368">
    <property type="entry name" value="NmrA"/>
    <property type="match status" value="1"/>
</dbReference>
<sequence length="358" mass="39563">LLFYSNLYNKNTPSRLRVPPELTSAIMSVSKLIIVIGATGNQGGSVVDTFLKQPDWQVRAITRNLSSAKSQSLADHGVEVVEADLNVAETLLSAFEGAHAIFVVSNYVQILMDLASQNRPGPAQDLQALASECETQYLCNAIEAAAKISTLERFIVSSLPHIAKWSGRKYTNVWHWDSKARAAEYVKRQHPDLWAKTSILEGGWFLQNYINYPFFGPVKQSDGSVHFNTTMKPTQKLPFVAAEEDTGPIVKALVEGEPGKHVIGYRELISQQELVDIFARVTGLASKLVKVSHDDFFAKVPPNLRVPLHESLAFIEEFGYTGGDPSVVPPEDIKPLPSLRSIADYFAKQPWAEVLASE</sequence>
<gene>
    <name evidence="5" type="ORF">CI238_12697</name>
</gene>
<dbReference type="STRING" id="1573173.A0A162PKI6"/>
<dbReference type="Gene3D" id="3.40.50.720">
    <property type="entry name" value="NAD(P)-binding Rossmann-like Domain"/>
    <property type="match status" value="1"/>
</dbReference>
<dbReference type="AlphaFoldDB" id="A0A162PKI6"/>
<dbReference type="GO" id="GO:0005634">
    <property type="term" value="C:nucleus"/>
    <property type="evidence" value="ECO:0007669"/>
    <property type="project" value="TreeGrafter"/>
</dbReference>
<keyword evidence="3" id="KW-0560">Oxidoreductase</keyword>
<evidence type="ECO:0000256" key="3">
    <source>
        <dbReference type="ARBA" id="ARBA00023002"/>
    </source>
</evidence>